<evidence type="ECO:0000313" key="2">
    <source>
        <dbReference type="Proteomes" id="UP000248544"/>
    </source>
</evidence>
<keyword evidence="2" id="KW-1185">Reference proteome</keyword>
<accession>A0A2W2GN64</accession>
<organism evidence="1 2">
    <name type="scientific">Spongiactinospora gelatinilytica</name>
    <dbReference type="NCBI Taxonomy" id="2666298"/>
    <lineage>
        <taxon>Bacteria</taxon>
        <taxon>Bacillati</taxon>
        <taxon>Actinomycetota</taxon>
        <taxon>Actinomycetes</taxon>
        <taxon>Streptosporangiales</taxon>
        <taxon>Streptosporangiaceae</taxon>
        <taxon>Spongiactinospora</taxon>
    </lineage>
</organism>
<comment type="caution">
    <text evidence="1">The sequence shown here is derived from an EMBL/GenBank/DDBJ whole genome shotgun (WGS) entry which is preliminary data.</text>
</comment>
<dbReference type="EMBL" id="POUA01000129">
    <property type="protein sequence ID" value="PZG44119.1"/>
    <property type="molecule type" value="Genomic_DNA"/>
</dbReference>
<reference evidence="1 2" key="1">
    <citation type="submission" date="2018-01" db="EMBL/GenBank/DDBJ databases">
        <title>Draft genome sequence of Sphaerisporangium sp. 7K107.</title>
        <authorList>
            <person name="Sahin N."/>
            <person name="Saygin H."/>
            <person name="Ay H."/>
        </authorList>
    </citation>
    <scope>NUCLEOTIDE SEQUENCE [LARGE SCALE GENOMIC DNA]</scope>
    <source>
        <strain evidence="1 2">7K107</strain>
    </source>
</reference>
<sequence length="70" mass="7278">MDERLRAFATACAADPGLHARGLWAYLEVGDAARARLLALQVPGPGALPVLVAAPTTLVPHPLRPVARSA</sequence>
<dbReference type="Proteomes" id="UP000248544">
    <property type="component" value="Unassembled WGS sequence"/>
</dbReference>
<name>A0A2W2GN64_9ACTN</name>
<evidence type="ECO:0000313" key="1">
    <source>
        <dbReference type="EMBL" id="PZG44119.1"/>
    </source>
</evidence>
<proteinExistence type="predicted"/>
<dbReference type="RefSeq" id="WP_111168561.1">
    <property type="nucleotide sequence ID" value="NZ_POUA01000129.1"/>
</dbReference>
<gene>
    <name evidence="1" type="ORF">C1I98_17695</name>
</gene>
<protein>
    <submittedName>
        <fullName evidence="1">Uncharacterized protein</fullName>
    </submittedName>
</protein>
<dbReference type="AlphaFoldDB" id="A0A2W2GN64"/>